<feature type="transmembrane region" description="Helical" evidence="1">
    <location>
        <begin position="199"/>
        <end position="217"/>
    </location>
</feature>
<keyword evidence="1" id="KW-0472">Membrane</keyword>
<organism evidence="2 3">
    <name type="scientific">Acidithiobacillus thiooxidans</name>
    <name type="common">Thiobacillus thiooxidans</name>
    <dbReference type="NCBI Taxonomy" id="930"/>
    <lineage>
        <taxon>Bacteria</taxon>
        <taxon>Pseudomonadati</taxon>
        <taxon>Pseudomonadota</taxon>
        <taxon>Acidithiobacillia</taxon>
        <taxon>Acidithiobacillales</taxon>
        <taxon>Acidithiobacillaceae</taxon>
        <taxon>Acidithiobacillus</taxon>
    </lineage>
</organism>
<gene>
    <name evidence="2" type="ORF">A6M23_14750</name>
</gene>
<evidence type="ECO:0000256" key="1">
    <source>
        <dbReference type="SAM" id="Phobius"/>
    </source>
</evidence>
<name>A0A1C2I1X3_ACITH</name>
<keyword evidence="3" id="KW-1185">Reference proteome</keyword>
<dbReference type="AlphaFoldDB" id="A0A1C2I1X3"/>
<accession>A0A1C2I1X3</accession>
<keyword evidence="1" id="KW-1133">Transmembrane helix</keyword>
<proteinExistence type="predicted"/>
<evidence type="ECO:0000313" key="2">
    <source>
        <dbReference type="EMBL" id="OCX69897.1"/>
    </source>
</evidence>
<dbReference type="EMBL" id="LWRY01000187">
    <property type="protein sequence ID" value="OCX69897.1"/>
    <property type="molecule type" value="Genomic_DNA"/>
</dbReference>
<sequence>MARYFARRSGLSDQDKVFQERYDWFQADCRLCYQHIIPGIEALGLTYTYAEKVFGFIVYRDYLPHNHGGWWIFSAVAAVNNIGLSGASPGVLKGMSARQISDLYGLDAEQTEGLRTLLQKSREHSDLWGRASGFAGCVLGRFRFQVRYKMPVMRLRLRIFLKRIVHFLLAVGTFLFLSGLFAAILLFSFWLHWPENQTVLFLAAATVLVLLGIRPSIQFGLQTHYGRKFLQWCRLPR</sequence>
<comment type="caution">
    <text evidence="2">The sequence shown here is derived from an EMBL/GenBank/DDBJ whole genome shotgun (WGS) entry which is preliminary data.</text>
</comment>
<dbReference type="Proteomes" id="UP000095008">
    <property type="component" value="Unassembled WGS sequence"/>
</dbReference>
<evidence type="ECO:0000313" key="3">
    <source>
        <dbReference type="Proteomes" id="UP000095008"/>
    </source>
</evidence>
<reference evidence="2" key="1">
    <citation type="journal article" date="2016" name="Int. J. Mol. Sci.">
        <title>Comparative genomics of the extreme acidophile Acidithiobacillus thiooxidans reveals intraspecific divergence and niche adaptation.</title>
        <authorList>
            <person name="Zhang X."/>
            <person name="Feng X."/>
            <person name="Tao J."/>
            <person name="Ma L."/>
            <person name="Xiao Y."/>
            <person name="Liang Y."/>
            <person name="Liu X."/>
            <person name="Yin H."/>
        </authorList>
    </citation>
    <scope>NUCLEOTIDE SEQUENCE [LARGE SCALE GENOMIC DNA]</scope>
    <source>
        <strain evidence="2">DXS-W</strain>
    </source>
</reference>
<feature type="transmembrane region" description="Helical" evidence="1">
    <location>
        <begin position="165"/>
        <end position="193"/>
    </location>
</feature>
<protein>
    <submittedName>
        <fullName evidence="2">Uncharacterized protein</fullName>
    </submittedName>
</protein>
<keyword evidence="1" id="KW-0812">Transmembrane</keyword>